<keyword evidence="5" id="KW-1133">Transmembrane helix</keyword>
<dbReference type="GO" id="GO:0016491">
    <property type="term" value="F:oxidoreductase activity"/>
    <property type="evidence" value="ECO:0007669"/>
    <property type="project" value="UniProtKB-KW"/>
</dbReference>
<keyword evidence="7" id="KW-1185">Reference proteome</keyword>
<evidence type="ECO:0000256" key="2">
    <source>
        <dbReference type="ARBA" id="ARBA00023002"/>
    </source>
</evidence>
<evidence type="ECO:0000256" key="1">
    <source>
        <dbReference type="ARBA" id="ARBA00022723"/>
    </source>
</evidence>
<dbReference type="AlphaFoldDB" id="A0A916NPH3"/>
<dbReference type="GO" id="GO:0046872">
    <property type="term" value="F:metal ion binding"/>
    <property type="evidence" value="ECO:0007669"/>
    <property type="project" value="UniProtKB-KW"/>
</dbReference>
<dbReference type="PANTHER" id="PTHR43498:SF1">
    <property type="entry name" value="COB--COM HETERODISULFIDE REDUCTASE IRON-SULFUR SUBUNIT A"/>
    <property type="match status" value="1"/>
</dbReference>
<dbReference type="RefSeq" id="WP_218091524.1">
    <property type="nucleotide sequence ID" value="NZ_CAJVAS010000005.1"/>
</dbReference>
<dbReference type="EMBL" id="CAJVAS010000005">
    <property type="protein sequence ID" value="CAG7614631.1"/>
    <property type="molecule type" value="Genomic_DNA"/>
</dbReference>
<keyword evidence="3" id="KW-0408">Iron</keyword>
<evidence type="ECO:0000256" key="5">
    <source>
        <dbReference type="SAM" id="Phobius"/>
    </source>
</evidence>
<gene>
    <name evidence="6" type="ORF">PAESOLCIP111_01731</name>
</gene>
<dbReference type="Proteomes" id="UP000693672">
    <property type="component" value="Unassembled WGS sequence"/>
</dbReference>
<keyword evidence="5" id="KW-0472">Membrane</keyword>
<dbReference type="InterPro" id="IPR039650">
    <property type="entry name" value="HdrA-like"/>
</dbReference>
<evidence type="ECO:0008006" key="8">
    <source>
        <dbReference type="Google" id="ProtNLM"/>
    </source>
</evidence>
<accession>A0A916NPH3</accession>
<dbReference type="Pfam" id="PF12831">
    <property type="entry name" value="FAD_oxidored"/>
    <property type="match status" value="2"/>
</dbReference>
<name>A0A916NPH3_9BACL</name>
<evidence type="ECO:0000256" key="3">
    <source>
        <dbReference type="ARBA" id="ARBA00023004"/>
    </source>
</evidence>
<evidence type="ECO:0000313" key="6">
    <source>
        <dbReference type="EMBL" id="CAG7614631.1"/>
    </source>
</evidence>
<dbReference type="GO" id="GO:0051536">
    <property type="term" value="F:iron-sulfur cluster binding"/>
    <property type="evidence" value="ECO:0007669"/>
    <property type="project" value="UniProtKB-KW"/>
</dbReference>
<evidence type="ECO:0000256" key="4">
    <source>
        <dbReference type="ARBA" id="ARBA00023014"/>
    </source>
</evidence>
<dbReference type="PANTHER" id="PTHR43498">
    <property type="entry name" value="FERREDOXIN:COB-COM HETERODISULFIDE REDUCTASE SUBUNIT A"/>
    <property type="match status" value="1"/>
</dbReference>
<sequence>MKQSYRLDRHVVQQERPDAPFAATYDVIVVGLGTAGAFAAISAARRGHKVLGLERLNCMGGTGTAGTVQGYYFGSRGGAYEPLDEEVAAMGQKGYTRTGGVNGELKKYVLERHAAEAGVTIRYESTVTGVFLEGNKVTGVRWFGPNGMEEAGATVVIDCTAEAEVSVMAGAAFRFGRASDGMAQPFSNVIKRTTDTGVHQFYTDSGYVDPTDGDSVSEAILDSALRSTHLKERYEPSDRLIYVAPLLGIREGRFIEGEADVLLADVLADKVTGEPVFYAYSNLDNHSKDVALESETYQDWIVAASLWGINFSVPIPLGAMIPKGVDGLLVAGRCIALDHDMATCVRMKRDMQKCGEAAGVAAALSIEGGVPLRSVPYPELASLLRATGCLDERNDVGIRVPVGVVPTGDTSHQWLTDTGAIRLGLMSDKPGIAIWSAKRLGDRIRAELKQWLHQPDDAHLSRNSAIALALLEDRASLPLLRQMARERDSYVPRTSRKYNQVRGYTAIYLLGKLADTDIVPELIALMRDRASFTNVSTDAEFINSDEEYYFQYFTFSLAALLRIGDRHEDRRKAIAEAVADMIGQSDFSLTITLKPSKDQQYAMTDTIRRYAASKLRQWGMTSYMKRSYSQEMSG</sequence>
<proteinExistence type="predicted"/>
<keyword evidence="2" id="KW-0560">Oxidoreductase</keyword>
<evidence type="ECO:0000313" key="7">
    <source>
        <dbReference type="Proteomes" id="UP000693672"/>
    </source>
</evidence>
<keyword evidence="5" id="KW-0812">Transmembrane</keyword>
<keyword evidence="4" id="KW-0411">Iron-sulfur</keyword>
<keyword evidence="1" id="KW-0479">Metal-binding</keyword>
<protein>
    <recommendedName>
        <fullName evidence="8">FAD-dependent oxidoreductase</fullName>
    </recommendedName>
</protein>
<organism evidence="6 7">
    <name type="scientific">Paenibacillus solanacearum</name>
    <dbReference type="NCBI Taxonomy" id="2048548"/>
    <lineage>
        <taxon>Bacteria</taxon>
        <taxon>Bacillati</taxon>
        <taxon>Bacillota</taxon>
        <taxon>Bacilli</taxon>
        <taxon>Bacillales</taxon>
        <taxon>Paenibacillaceae</taxon>
        <taxon>Paenibacillus</taxon>
    </lineage>
</organism>
<feature type="transmembrane region" description="Helical" evidence="5">
    <location>
        <begin position="21"/>
        <end position="41"/>
    </location>
</feature>
<comment type="caution">
    <text evidence="6">The sequence shown here is derived from an EMBL/GenBank/DDBJ whole genome shotgun (WGS) entry which is preliminary data.</text>
</comment>
<reference evidence="6" key="1">
    <citation type="submission" date="2021-06" db="EMBL/GenBank/DDBJ databases">
        <authorList>
            <person name="Criscuolo A."/>
        </authorList>
    </citation>
    <scope>NUCLEOTIDE SEQUENCE</scope>
    <source>
        <strain evidence="6">CIP111600</strain>
    </source>
</reference>